<gene>
    <name evidence="15" type="ORF">CLUMA_CG003733</name>
</gene>
<dbReference type="SUPFAM" id="SSF51621">
    <property type="entry name" value="Phosphoenolpyruvate/pyruvate domain"/>
    <property type="match status" value="1"/>
</dbReference>
<evidence type="ECO:0000256" key="11">
    <source>
        <dbReference type="ARBA" id="ARBA00023152"/>
    </source>
</evidence>
<keyword evidence="9" id="KW-0067">ATP-binding</keyword>
<accession>A0A1J1HPM7</accession>
<keyword evidence="8 13" id="KW-0418">Kinase</keyword>
<comment type="similarity">
    <text evidence="3 13">Belongs to the pyruvate kinase family.</text>
</comment>
<dbReference type="STRING" id="568069.A0A1J1HPM7"/>
<comment type="pathway">
    <text evidence="2 13">Carbohydrate degradation; glycolysis; pyruvate from D-glyceraldehyde 3-phosphate: step 5/5.</text>
</comment>
<protein>
    <recommendedName>
        <fullName evidence="4 13">Pyruvate kinase</fullName>
        <ecNumber evidence="4 13">2.7.1.40</ecNumber>
    </recommendedName>
</protein>
<name>A0A1J1HPM7_9DIPT</name>
<dbReference type="AlphaFoldDB" id="A0A1J1HPM7"/>
<evidence type="ECO:0000313" key="16">
    <source>
        <dbReference type="Proteomes" id="UP000183832"/>
    </source>
</evidence>
<keyword evidence="12" id="KW-0670">Pyruvate</keyword>
<evidence type="ECO:0000256" key="13">
    <source>
        <dbReference type="RuleBase" id="RU000504"/>
    </source>
</evidence>
<proteinExistence type="inferred from homology"/>
<evidence type="ECO:0000256" key="8">
    <source>
        <dbReference type="ARBA" id="ARBA00022777"/>
    </source>
</evidence>
<keyword evidence="5 13" id="KW-0808">Transferase</keyword>
<comment type="cofactor">
    <cofactor evidence="1">
        <name>K(+)</name>
        <dbReference type="ChEBI" id="CHEBI:29103"/>
    </cofactor>
</comment>
<dbReference type="PRINTS" id="PR01050">
    <property type="entry name" value="PYRUVTKNASE"/>
</dbReference>
<evidence type="ECO:0000256" key="10">
    <source>
        <dbReference type="ARBA" id="ARBA00022842"/>
    </source>
</evidence>
<evidence type="ECO:0000256" key="1">
    <source>
        <dbReference type="ARBA" id="ARBA00001958"/>
    </source>
</evidence>
<dbReference type="EMBL" id="CVRI01000015">
    <property type="protein sequence ID" value="CRK90007.1"/>
    <property type="molecule type" value="Genomic_DNA"/>
</dbReference>
<keyword evidence="6" id="KW-0479">Metal-binding</keyword>
<dbReference type="GO" id="GO:0004743">
    <property type="term" value="F:pyruvate kinase activity"/>
    <property type="evidence" value="ECO:0007669"/>
    <property type="project" value="UniProtKB-EC"/>
</dbReference>
<evidence type="ECO:0000256" key="4">
    <source>
        <dbReference type="ARBA" id="ARBA00012142"/>
    </source>
</evidence>
<dbReference type="UniPathway" id="UPA00109">
    <property type="reaction ID" value="UER00188"/>
</dbReference>
<dbReference type="Gene3D" id="2.40.33.10">
    <property type="entry name" value="PK beta-barrel domain-like"/>
    <property type="match status" value="1"/>
</dbReference>
<feature type="domain" description="Pyruvate kinase barrel" evidence="14">
    <location>
        <begin position="26"/>
        <end position="314"/>
    </location>
</feature>
<dbReference type="SUPFAM" id="SSF50800">
    <property type="entry name" value="PK beta-barrel domain-like"/>
    <property type="match status" value="1"/>
</dbReference>
<dbReference type="GO" id="GO:0030955">
    <property type="term" value="F:potassium ion binding"/>
    <property type="evidence" value="ECO:0007669"/>
    <property type="project" value="InterPro"/>
</dbReference>
<sequence>MKKSKLNLFNDLVMYTPGNNKRKSFRSTKIIATIKRETSREEILGMITAGMNVARFDASSGKKEDFENIVASLKVFKEVVNECNKSGAIKSENFFVTHIACALDLKGVYLESEIYGKSGDPDVKLSRGDKIIFTNHSERKTKSTSLCVYINYRNLSKFKLGQPIIINENIHLIVESIERAPLEALICDVVKGGKFVCGERMEVNFPGAKADLDLEAITEDTISAINFCKKNEIDLLFVSVNKPSDLVKINCHVKADGGLHTVKVIAKIECEVVLQFIEMIIEQSDGFMISRARLGRNISPELVTAFQKNVIAECL</sequence>
<comment type="catalytic activity">
    <reaction evidence="13">
        <text>pyruvate + ATP = phosphoenolpyruvate + ADP + H(+)</text>
        <dbReference type="Rhea" id="RHEA:18157"/>
        <dbReference type="ChEBI" id="CHEBI:15361"/>
        <dbReference type="ChEBI" id="CHEBI:15378"/>
        <dbReference type="ChEBI" id="CHEBI:30616"/>
        <dbReference type="ChEBI" id="CHEBI:58702"/>
        <dbReference type="ChEBI" id="CHEBI:456216"/>
        <dbReference type="EC" id="2.7.1.40"/>
    </reaction>
</comment>
<evidence type="ECO:0000259" key="14">
    <source>
        <dbReference type="Pfam" id="PF00224"/>
    </source>
</evidence>
<dbReference type="InterPro" id="IPR015813">
    <property type="entry name" value="Pyrv/PenolPyrv_kinase-like_dom"/>
</dbReference>
<evidence type="ECO:0000256" key="5">
    <source>
        <dbReference type="ARBA" id="ARBA00022679"/>
    </source>
</evidence>
<reference evidence="15 16" key="1">
    <citation type="submission" date="2015-04" db="EMBL/GenBank/DDBJ databases">
        <authorList>
            <person name="Syromyatnikov M.Y."/>
            <person name="Popov V.N."/>
        </authorList>
    </citation>
    <scope>NUCLEOTIDE SEQUENCE [LARGE SCALE GENOMIC DNA]</scope>
</reference>
<dbReference type="EC" id="2.7.1.40" evidence="4 13"/>
<dbReference type="InterPro" id="IPR015793">
    <property type="entry name" value="Pyrv_Knase_brl"/>
</dbReference>
<keyword evidence="10 13" id="KW-0460">Magnesium</keyword>
<dbReference type="InterPro" id="IPR011037">
    <property type="entry name" value="Pyrv_Knase-like_insert_dom_sf"/>
</dbReference>
<keyword evidence="7" id="KW-0547">Nucleotide-binding</keyword>
<evidence type="ECO:0000256" key="12">
    <source>
        <dbReference type="ARBA" id="ARBA00023317"/>
    </source>
</evidence>
<dbReference type="PANTHER" id="PTHR11817">
    <property type="entry name" value="PYRUVATE KINASE"/>
    <property type="match status" value="1"/>
</dbReference>
<evidence type="ECO:0000256" key="6">
    <source>
        <dbReference type="ARBA" id="ARBA00022723"/>
    </source>
</evidence>
<dbReference type="InterPro" id="IPR015806">
    <property type="entry name" value="Pyrv_Knase_insert_dom_sf"/>
</dbReference>
<keyword evidence="11 13" id="KW-0324">Glycolysis</keyword>
<evidence type="ECO:0000256" key="2">
    <source>
        <dbReference type="ARBA" id="ARBA00004997"/>
    </source>
</evidence>
<keyword evidence="16" id="KW-1185">Reference proteome</keyword>
<dbReference type="Proteomes" id="UP000183832">
    <property type="component" value="Unassembled WGS sequence"/>
</dbReference>
<organism evidence="15 16">
    <name type="scientific">Clunio marinus</name>
    <dbReference type="NCBI Taxonomy" id="568069"/>
    <lineage>
        <taxon>Eukaryota</taxon>
        <taxon>Metazoa</taxon>
        <taxon>Ecdysozoa</taxon>
        <taxon>Arthropoda</taxon>
        <taxon>Hexapoda</taxon>
        <taxon>Insecta</taxon>
        <taxon>Pterygota</taxon>
        <taxon>Neoptera</taxon>
        <taxon>Endopterygota</taxon>
        <taxon>Diptera</taxon>
        <taxon>Nematocera</taxon>
        <taxon>Chironomoidea</taxon>
        <taxon>Chironomidae</taxon>
        <taxon>Clunio</taxon>
    </lineage>
</organism>
<evidence type="ECO:0000256" key="7">
    <source>
        <dbReference type="ARBA" id="ARBA00022741"/>
    </source>
</evidence>
<evidence type="ECO:0000256" key="3">
    <source>
        <dbReference type="ARBA" id="ARBA00008663"/>
    </source>
</evidence>
<evidence type="ECO:0000313" key="15">
    <source>
        <dbReference type="EMBL" id="CRK90007.1"/>
    </source>
</evidence>
<dbReference type="InterPro" id="IPR040442">
    <property type="entry name" value="Pyrv_kinase-like_dom_sf"/>
</dbReference>
<evidence type="ECO:0000256" key="9">
    <source>
        <dbReference type="ARBA" id="ARBA00022840"/>
    </source>
</evidence>
<dbReference type="InterPro" id="IPR001697">
    <property type="entry name" value="Pyr_Knase"/>
</dbReference>
<dbReference type="Gene3D" id="3.20.20.60">
    <property type="entry name" value="Phosphoenolpyruvate-binding domains"/>
    <property type="match status" value="1"/>
</dbReference>
<dbReference type="Pfam" id="PF00224">
    <property type="entry name" value="PK"/>
    <property type="match status" value="1"/>
</dbReference>
<dbReference type="GO" id="GO:0016301">
    <property type="term" value="F:kinase activity"/>
    <property type="evidence" value="ECO:0007669"/>
    <property type="project" value="UniProtKB-KW"/>
</dbReference>
<dbReference type="GO" id="GO:0005524">
    <property type="term" value="F:ATP binding"/>
    <property type="evidence" value="ECO:0007669"/>
    <property type="project" value="UniProtKB-KW"/>
</dbReference>
<dbReference type="GO" id="GO:0000287">
    <property type="term" value="F:magnesium ion binding"/>
    <property type="evidence" value="ECO:0007669"/>
    <property type="project" value="InterPro"/>
</dbReference>